<proteinExistence type="inferred from homology"/>
<keyword evidence="5" id="KW-0969">Cilium</keyword>
<name>A0ABT9E1A4_9PROT</name>
<keyword evidence="5" id="KW-0282">Flagellum</keyword>
<dbReference type="EMBL" id="JAUTWS010000013">
    <property type="protein sequence ID" value="MDO9709800.1"/>
    <property type="molecule type" value="Genomic_DNA"/>
</dbReference>
<protein>
    <submittedName>
        <fullName evidence="5">Flagellin</fullName>
    </submittedName>
</protein>
<organism evidence="5 6">
    <name type="scientific">Paracraurococcus lichenis</name>
    <dbReference type="NCBI Taxonomy" id="3064888"/>
    <lineage>
        <taxon>Bacteria</taxon>
        <taxon>Pseudomonadati</taxon>
        <taxon>Pseudomonadota</taxon>
        <taxon>Alphaproteobacteria</taxon>
        <taxon>Acetobacterales</taxon>
        <taxon>Roseomonadaceae</taxon>
        <taxon>Paracraurococcus</taxon>
    </lineage>
</organism>
<sequence>MTSVNGYGRLAADSSALRLQVELLTRQVSTGRKAEAQGDIAPDLPRALTLRAEIARRDTYGTAISEALSRSGATQTALQRLGDIAREFADDVAMKLDPNDPNALSLVAPRAKAALVEVGQLLDSQSAGEYLFGGSDLRNPPVPDPEGLPGSGMAQQVAAAVASLGGGNAAAVAAATRAAAMDDSPGVTPFSAFLSDPAAGLAEPRRAVPAGDGQAVPYGLFANRNAAAASAGETTGSWARDLLRGLASLAALTPAQTASPDDFRALAGTIRDGLRSAADGIADEAGALGLTEARLTTAKEQHATLGDALKGQLSDIEEVDLAATLSRLQSTRTALEASYTAIGRLGELNLTRFLP</sequence>
<evidence type="ECO:0000259" key="4">
    <source>
        <dbReference type="Pfam" id="PF00700"/>
    </source>
</evidence>
<reference evidence="5 6" key="1">
    <citation type="submission" date="2023-08" db="EMBL/GenBank/DDBJ databases">
        <title>The draft genome sequence of Paracraurococcus sp. LOR1-02.</title>
        <authorList>
            <person name="Kingkaew E."/>
            <person name="Tanasupawat S."/>
        </authorList>
    </citation>
    <scope>NUCLEOTIDE SEQUENCE [LARGE SCALE GENOMIC DNA]</scope>
    <source>
        <strain evidence="5 6">LOR1-02</strain>
    </source>
</reference>
<keyword evidence="5" id="KW-0966">Cell projection</keyword>
<feature type="domain" description="Flagellin C-terminal" evidence="4">
    <location>
        <begin position="276"/>
        <end position="354"/>
    </location>
</feature>
<dbReference type="SUPFAM" id="SSF64518">
    <property type="entry name" value="Phase 1 flagellin"/>
    <property type="match status" value="1"/>
</dbReference>
<evidence type="ECO:0000256" key="1">
    <source>
        <dbReference type="ARBA" id="ARBA00004365"/>
    </source>
</evidence>
<dbReference type="InterPro" id="IPR001492">
    <property type="entry name" value="Flagellin"/>
</dbReference>
<dbReference type="InterPro" id="IPR046358">
    <property type="entry name" value="Flagellin_C"/>
</dbReference>
<dbReference type="PANTHER" id="PTHR42792:SF1">
    <property type="entry name" value="FLAGELLAR HOOK-ASSOCIATED PROTEIN 3"/>
    <property type="match status" value="1"/>
</dbReference>
<comment type="caution">
    <text evidence="5">The sequence shown here is derived from an EMBL/GenBank/DDBJ whole genome shotgun (WGS) entry which is preliminary data.</text>
</comment>
<dbReference type="RefSeq" id="WP_305104666.1">
    <property type="nucleotide sequence ID" value="NZ_JAUTWS010000013.1"/>
</dbReference>
<dbReference type="Proteomes" id="UP001243009">
    <property type="component" value="Unassembled WGS sequence"/>
</dbReference>
<comment type="similarity">
    <text evidence="2">Belongs to the bacterial flagellin family.</text>
</comment>
<evidence type="ECO:0000256" key="2">
    <source>
        <dbReference type="ARBA" id="ARBA00005709"/>
    </source>
</evidence>
<evidence type="ECO:0000313" key="5">
    <source>
        <dbReference type="EMBL" id="MDO9709800.1"/>
    </source>
</evidence>
<keyword evidence="6" id="KW-1185">Reference proteome</keyword>
<dbReference type="Pfam" id="PF00700">
    <property type="entry name" value="Flagellin_C"/>
    <property type="match status" value="1"/>
</dbReference>
<comment type="subcellular location">
    <subcellularLocation>
        <location evidence="1">Bacterial flagellum</location>
    </subcellularLocation>
</comment>
<accession>A0ABT9E1A4</accession>
<dbReference type="PANTHER" id="PTHR42792">
    <property type="entry name" value="FLAGELLIN"/>
    <property type="match status" value="1"/>
</dbReference>
<gene>
    <name evidence="5" type="ORF">Q7A36_15720</name>
</gene>
<evidence type="ECO:0000313" key="6">
    <source>
        <dbReference type="Proteomes" id="UP001243009"/>
    </source>
</evidence>
<dbReference type="Gene3D" id="1.20.1330.10">
    <property type="entry name" value="f41 fragment of flagellin, N-terminal domain"/>
    <property type="match status" value="1"/>
</dbReference>
<keyword evidence="3" id="KW-0975">Bacterial flagellum</keyword>
<evidence type="ECO:0000256" key="3">
    <source>
        <dbReference type="ARBA" id="ARBA00023143"/>
    </source>
</evidence>